<dbReference type="InterPro" id="IPR029058">
    <property type="entry name" value="AB_hydrolase_fold"/>
</dbReference>
<evidence type="ECO:0000313" key="3">
    <source>
        <dbReference type="Proteomes" id="UP000680866"/>
    </source>
</evidence>
<name>A0A810MU59_9ACTN</name>
<proteinExistence type="predicted"/>
<dbReference type="AlphaFoldDB" id="A0A810MU59"/>
<accession>A0A810MU59</accession>
<gene>
    <name evidence="2" type="ORF">Prubr_15430</name>
</gene>
<dbReference type="RefSeq" id="WP_212822909.1">
    <property type="nucleotide sequence ID" value="NZ_AP023359.1"/>
</dbReference>
<dbReference type="EMBL" id="AP023359">
    <property type="protein sequence ID" value="BCJ64522.1"/>
    <property type="molecule type" value="Genomic_DNA"/>
</dbReference>
<evidence type="ECO:0000259" key="1">
    <source>
        <dbReference type="Pfam" id="PF06259"/>
    </source>
</evidence>
<dbReference type="Proteomes" id="UP000680866">
    <property type="component" value="Chromosome"/>
</dbReference>
<dbReference type="Pfam" id="PF06259">
    <property type="entry name" value="Abhydrolase_8"/>
    <property type="match status" value="1"/>
</dbReference>
<organism evidence="2 3">
    <name type="scientific">Polymorphospora rubra</name>
    <dbReference type="NCBI Taxonomy" id="338584"/>
    <lineage>
        <taxon>Bacteria</taxon>
        <taxon>Bacillati</taxon>
        <taxon>Actinomycetota</taxon>
        <taxon>Actinomycetes</taxon>
        <taxon>Micromonosporales</taxon>
        <taxon>Micromonosporaceae</taxon>
        <taxon>Polymorphospora</taxon>
    </lineage>
</organism>
<dbReference type="InterPro" id="IPR010427">
    <property type="entry name" value="DUF1023"/>
</dbReference>
<sequence>MIGYAQLWAADPAAWRSAGTAWRGLVTMVRRRTAEVARTRSALTDGWAGRAAGAAETRLDTLRDAVGATAPVLMEVDQILAEFATLLVRAKALLDAAVRGAAVSRVLVDRYGGVSLDAGVPQVDPRAGAAVLRVGAEIRAALELATRADREAARRLGDLATAVVTGWTAEPPPGRPAGDADPASVRRWWNGLTPAQRRWLVLHEPALVGGLDGVPVAARDQANRLLLPQLRADLLARQTELLTTRPRLPANHLEVLRIDANLGGLDAIEARLTAESGPRAYLLGLDPTGDGRTVVALGDPDLADHVVTYVPGMTSDLPGADGELGRAERILARAAELAPGQPAAAVLWLDYDAPDFVHEAHRASYAHDAGPALHRFQEGLRVSHEGGPAHHTVVGHSYGSLVVGAAARDHGLAADDLVLVGSPGVGVDHARDLGLPPERVWASTAGNDVIRYVPSARAFAGDLALSVAVPGIGPVLAFSRPGDDLWFGHDPSDRDFGGRVFASDPDGHTGYWDHDNRALDAMARIALGDAGRLPPTPR</sequence>
<dbReference type="KEGG" id="pry:Prubr_15430"/>
<protein>
    <recommendedName>
        <fullName evidence="1">DUF1023 domain-containing protein</fullName>
    </recommendedName>
</protein>
<feature type="domain" description="DUF1023" evidence="1">
    <location>
        <begin position="286"/>
        <end position="455"/>
    </location>
</feature>
<evidence type="ECO:0000313" key="2">
    <source>
        <dbReference type="EMBL" id="BCJ64522.1"/>
    </source>
</evidence>
<dbReference type="SUPFAM" id="SSF53474">
    <property type="entry name" value="alpha/beta-Hydrolases"/>
    <property type="match status" value="1"/>
</dbReference>
<keyword evidence="3" id="KW-1185">Reference proteome</keyword>
<reference evidence="2" key="1">
    <citation type="submission" date="2020-08" db="EMBL/GenBank/DDBJ databases">
        <title>Whole genome shotgun sequence of Polymorphospora rubra NBRC 101157.</title>
        <authorList>
            <person name="Komaki H."/>
            <person name="Tamura T."/>
        </authorList>
    </citation>
    <scope>NUCLEOTIDE SEQUENCE</scope>
    <source>
        <strain evidence="2">NBRC 101157</strain>
    </source>
</reference>